<feature type="domain" description="HTH cro/C1-type" evidence="3">
    <location>
        <begin position="1"/>
        <end position="46"/>
    </location>
</feature>
<evidence type="ECO:0000256" key="1">
    <source>
        <dbReference type="ARBA" id="ARBA00023125"/>
    </source>
</evidence>
<protein>
    <submittedName>
        <fullName evidence="4">XRE family transcriptional regulator</fullName>
    </submittedName>
</protein>
<dbReference type="SUPFAM" id="SSF47413">
    <property type="entry name" value="lambda repressor-like DNA-binding domains"/>
    <property type="match status" value="1"/>
</dbReference>
<comment type="caution">
    <text evidence="4">The sequence shown here is derived from an EMBL/GenBank/DDBJ whole genome shotgun (WGS) entry which is preliminary data.</text>
</comment>
<dbReference type="PANTHER" id="PTHR46797">
    <property type="entry name" value="HTH-TYPE TRANSCRIPTIONAL REGULATOR"/>
    <property type="match status" value="1"/>
</dbReference>
<evidence type="ECO:0000256" key="2">
    <source>
        <dbReference type="SAM" id="MobiDB-lite"/>
    </source>
</evidence>
<name>A0A3A3ZGK4_9ACTN</name>
<dbReference type="PANTHER" id="PTHR46797:SF1">
    <property type="entry name" value="METHYLPHOSPHONATE SYNTHASE"/>
    <property type="match status" value="1"/>
</dbReference>
<evidence type="ECO:0000259" key="3">
    <source>
        <dbReference type="PROSITE" id="PS50943"/>
    </source>
</evidence>
<dbReference type="Pfam" id="PF01381">
    <property type="entry name" value="HTH_3"/>
    <property type="match status" value="1"/>
</dbReference>
<dbReference type="InterPro" id="IPR010982">
    <property type="entry name" value="Lambda_DNA-bd_dom_sf"/>
</dbReference>
<keyword evidence="1" id="KW-0238">DNA-binding</keyword>
<dbReference type="GO" id="GO:0005829">
    <property type="term" value="C:cytosol"/>
    <property type="evidence" value="ECO:0007669"/>
    <property type="project" value="TreeGrafter"/>
</dbReference>
<dbReference type="InterPro" id="IPR013096">
    <property type="entry name" value="Cupin_2"/>
</dbReference>
<dbReference type="SUPFAM" id="SSF51182">
    <property type="entry name" value="RmlC-like cupins"/>
    <property type="match status" value="1"/>
</dbReference>
<dbReference type="Pfam" id="PF07883">
    <property type="entry name" value="Cupin_2"/>
    <property type="match status" value="1"/>
</dbReference>
<organism evidence="4 5">
    <name type="scientific">Vallicoccus soli</name>
    <dbReference type="NCBI Taxonomy" id="2339232"/>
    <lineage>
        <taxon>Bacteria</taxon>
        <taxon>Bacillati</taxon>
        <taxon>Actinomycetota</taxon>
        <taxon>Actinomycetes</taxon>
        <taxon>Motilibacterales</taxon>
        <taxon>Vallicoccaceae</taxon>
        <taxon>Vallicoccus</taxon>
    </lineage>
</organism>
<dbReference type="Gene3D" id="2.60.120.10">
    <property type="entry name" value="Jelly Rolls"/>
    <property type="match status" value="1"/>
</dbReference>
<proteinExistence type="predicted"/>
<reference evidence="4 5" key="1">
    <citation type="submission" date="2018-09" db="EMBL/GenBank/DDBJ databases">
        <title>YIM 75000 draft genome.</title>
        <authorList>
            <person name="Tang S."/>
            <person name="Feng Y."/>
        </authorList>
    </citation>
    <scope>NUCLEOTIDE SEQUENCE [LARGE SCALE GENOMIC DNA]</scope>
    <source>
        <strain evidence="4 5">YIM 75000</strain>
    </source>
</reference>
<feature type="region of interest" description="Disordered" evidence="2">
    <location>
        <begin position="162"/>
        <end position="193"/>
    </location>
</feature>
<evidence type="ECO:0000313" key="4">
    <source>
        <dbReference type="EMBL" id="RJK94356.1"/>
    </source>
</evidence>
<dbReference type="Gene3D" id="1.10.260.40">
    <property type="entry name" value="lambda repressor-like DNA-binding domains"/>
    <property type="match status" value="1"/>
</dbReference>
<dbReference type="CDD" id="cd02209">
    <property type="entry name" value="cupin_XRE_C"/>
    <property type="match status" value="1"/>
</dbReference>
<dbReference type="OrthoDB" id="9814751at2"/>
<dbReference type="Proteomes" id="UP000265614">
    <property type="component" value="Unassembled WGS sequence"/>
</dbReference>
<dbReference type="InterPro" id="IPR050807">
    <property type="entry name" value="TransReg_Diox_bact_type"/>
</dbReference>
<accession>A0A3A3ZGK4</accession>
<dbReference type="InterPro" id="IPR011051">
    <property type="entry name" value="RmlC_Cupin_sf"/>
</dbReference>
<dbReference type="InterPro" id="IPR001387">
    <property type="entry name" value="Cro/C1-type_HTH"/>
</dbReference>
<dbReference type="GO" id="GO:0003700">
    <property type="term" value="F:DNA-binding transcription factor activity"/>
    <property type="evidence" value="ECO:0007669"/>
    <property type="project" value="TreeGrafter"/>
</dbReference>
<sequence>MTLTELAAASGLTKGFLSRLERDLATASVAALVRVCDALGIAVGSLFEQAPPGQVVRAGEAPAIAFGGSGMVERLLTPRGERRLQAILGEVAPGGGSGDERYALPAQVELALVLEGALEVRFDDGATALGPGDALTFDPAAPHSFRSLRPDGPTRVLWVLAPALPDDRTPDLPPGARTPGPPAPAPHDPEEPA</sequence>
<dbReference type="GO" id="GO:0003677">
    <property type="term" value="F:DNA binding"/>
    <property type="evidence" value="ECO:0007669"/>
    <property type="project" value="UniProtKB-KW"/>
</dbReference>
<dbReference type="InterPro" id="IPR014710">
    <property type="entry name" value="RmlC-like_jellyroll"/>
</dbReference>
<gene>
    <name evidence="4" type="ORF">D5H78_14820</name>
</gene>
<dbReference type="PROSITE" id="PS50943">
    <property type="entry name" value="HTH_CROC1"/>
    <property type="match status" value="1"/>
</dbReference>
<dbReference type="AlphaFoldDB" id="A0A3A3ZGK4"/>
<keyword evidence="5" id="KW-1185">Reference proteome</keyword>
<evidence type="ECO:0000313" key="5">
    <source>
        <dbReference type="Proteomes" id="UP000265614"/>
    </source>
</evidence>
<dbReference type="CDD" id="cd00093">
    <property type="entry name" value="HTH_XRE"/>
    <property type="match status" value="1"/>
</dbReference>
<dbReference type="EMBL" id="QZEZ01000007">
    <property type="protein sequence ID" value="RJK94356.1"/>
    <property type="molecule type" value="Genomic_DNA"/>
</dbReference>